<dbReference type="InterPro" id="IPR029039">
    <property type="entry name" value="Flavoprotein-like_sf"/>
</dbReference>
<dbReference type="InterPro" id="IPR005025">
    <property type="entry name" value="FMN_Rdtase-like_dom"/>
</dbReference>
<dbReference type="EMBL" id="JACHJH010000003">
    <property type="protein sequence ID" value="MBB4893135.1"/>
    <property type="molecule type" value="Genomic_DNA"/>
</dbReference>
<proteinExistence type="predicted"/>
<dbReference type="Pfam" id="PF03358">
    <property type="entry name" value="FMN_red"/>
    <property type="match status" value="1"/>
</dbReference>
<accession>A0A7W7PLT1</accession>
<evidence type="ECO:0000259" key="1">
    <source>
        <dbReference type="Pfam" id="PF03358"/>
    </source>
</evidence>
<organism evidence="2 3">
    <name type="scientific">Streptomyces olivoverticillatus</name>
    <dbReference type="NCBI Taxonomy" id="66427"/>
    <lineage>
        <taxon>Bacteria</taxon>
        <taxon>Bacillati</taxon>
        <taxon>Actinomycetota</taxon>
        <taxon>Actinomycetes</taxon>
        <taxon>Kitasatosporales</taxon>
        <taxon>Streptomycetaceae</taxon>
        <taxon>Streptomyces</taxon>
    </lineage>
</organism>
<dbReference type="RefSeq" id="WP_184348926.1">
    <property type="nucleotide sequence ID" value="NZ_JACHJH010000003.1"/>
</dbReference>
<dbReference type="Proteomes" id="UP000556084">
    <property type="component" value="Unassembled WGS sequence"/>
</dbReference>
<keyword evidence="3" id="KW-1185">Reference proteome</keyword>
<evidence type="ECO:0000313" key="3">
    <source>
        <dbReference type="Proteomes" id="UP000556084"/>
    </source>
</evidence>
<dbReference type="GO" id="GO:0010181">
    <property type="term" value="F:FMN binding"/>
    <property type="evidence" value="ECO:0007669"/>
    <property type="project" value="TreeGrafter"/>
</dbReference>
<feature type="domain" description="NADPH-dependent FMN reductase-like" evidence="1">
    <location>
        <begin position="7"/>
        <end position="152"/>
    </location>
</feature>
<comment type="caution">
    <text evidence="2">The sequence shown here is derived from an EMBL/GenBank/DDBJ whole genome shotgun (WGS) entry which is preliminary data.</text>
</comment>
<dbReference type="PANTHER" id="PTHR30543">
    <property type="entry name" value="CHROMATE REDUCTASE"/>
    <property type="match status" value="1"/>
</dbReference>
<evidence type="ECO:0000313" key="2">
    <source>
        <dbReference type="EMBL" id="MBB4893135.1"/>
    </source>
</evidence>
<dbReference type="Gene3D" id="3.40.50.360">
    <property type="match status" value="1"/>
</dbReference>
<sequence length="186" mass="18748">MNAAAVRVLAVSGSLRAGSYNSAVLRAAASLAGPEVKIELWDGLAAVPPFSEDDEATPIAAVEALRAAIGASDALLIATPEYNSSVPGQLKNALDWASRPYGASVLSGKAAAVIGTSPGRFGGKLAQAELRKVLTTCGAEVVGDELTVPKANEALGEDGLPVSEELRTALLTLLGALADAARAKTA</sequence>
<dbReference type="SUPFAM" id="SSF52218">
    <property type="entry name" value="Flavoproteins"/>
    <property type="match status" value="1"/>
</dbReference>
<dbReference type="GO" id="GO:0016491">
    <property type="term" value="F:oxidoreductase activity"/>
    <property type="evidence" value="ECO:0007669"/>
    <property type="project" value="InterPro"/>
</dbReference>
<dbReference type="AlphaFoldDB" id="A0A7W7PLT1"/>
<dbReference type="PANTHER" id="PTHR30543:SF21">
    <property type="entry name" value="NAD(P)H-DEPENDENT FMN REDUCTASE LOT6"/>
    <property type="match status" value="1"/>
</dbReference>
<dbReference type="GO" id="GO:0005829">
    <property type="term" value="C:cytosol"/>
    <property type="evidence" value="ECO:0007669"/>
    <property type="project" value="TreeGrafter"/>
</dbReference>
<protein>
    <submittedName>
        <fullName evidence="2">Chromate reductase</fullName>
    </submittedName>
</protein>
<name>A0A7W7PLT1_9ACTN</name>
<reference evidence="2 3" key="1">
    <citation type="submission" date="2020-08" db="EMBL/GenBank/DDBJ databases">
        <title>Genomic Encyclopedia of Type Strains, Phase III (KMG-III): the genomes of soil and plant-associated and newly described type strains.</title>
        <authorList>
            <person name="Whitman W."/>
        </authorList>
    </citation>
    <scope>NUCLEOTIDE SEQUENCE [LARGE SCALE GENOMIC DNA]</scope>
    <source>
        <strain evidence="2 3">CECT 3266</strain>
    </source>
</reference>
<gene>
    <name evidence="2" type="ORF">FHS39_002166</name>
</gene>
<dbReference type="InterPro" id="IPR050712">
    <property type="entry name" value="NAD(P)H-dep_reductase"/>
</dbReference>